<evidence type="ECO:0008006" key="3">
    <source>
        <dbReference type="Google" id="ProtNLM"/>
    </source>
</evidence>
<name>A0ABN3AIM2_9MICO</name>
<keyword evidence="2" id="KW-1185">Reference proteome</keyword>
<sequence length="75" mass="8177">MAPVVAPDAVVPTLRGSQQHGQRWIPMLLERMAAGEIPTEHLMTHPMALDDGAKAYAMFKDKTDGCVRAVLHPQA</sequence>
<reference evidence="1 2" key="1">
    <citation type="journal article" date="2019" name="Int. J. Syst. Evol. Microbiol.">
        <title>The Global Catalogue of Microorganisms (GCM) 10K type strain sequencing project: providing services to taxonomists for standard genome sequencing and annotation.</title>
        <authorList>
            <consortium name="The Broad Institute Genomics Platform"/>
            <consortium name="The Broad Institute Genome Sequencing Center for Infectious Disease"/>
            <person name="Wu L."/>
            <person name="Ma J."/>
        </authorList>
    </citation>
    <scope>NUCLEOTIDE SEQUENCE [LARGE SCALE GENOMIC DNA]</scope>
    <source>
        <strain evidence="1 2">JCM 16026</strain>
    </source>
</reference>
<dbReference type="Gene3D" id="3.90.180.10">
    <property type="entry name" value="Medium-chain alcohol dehydrogenases, catalytic domain"/>
    <property type="match status" value="1"/>
</dbReference>
<evidence type="ECO:0000313" key="2">
    <source>
        <dbReference type="Proteomes" id="UP001501599"/>
    </source>
</evidence>
<dbReference type="Proteomes" id="UP001501599">
    <property type="component" value="Unassembled WGS sequence"/>
</dbReference>
<evidence type="ECO:0000313" key="1">
    <source>
        <dbReference type="EMBL" id="GAA2170395.1"/>
    </source>
</evidence>
<accession>A0ABN3AIM2</accession>
<dbReference type="EMBL" id="BAAAQT010000001">
    <property type="protein sequence ID" value="GAA2170395.1"/>
    <property type="molecule type" value="Genomic_DNA"/>
</dbReference>
<gene>
    <name evidence="1" type="ORF">GCM10009846_00630</name>
</gene>
<comment type="caution">
    <text evidence="1">The sequence shown here is derived from an EMBL/GenBank/DDBJ whole genome shotgun (WGS) entry which is preliminary data.</text>
</comment>
<proteinExistence type="predicted"/>
<protein>
    <recommendedName>
        <fullName evidence="3">Glutathione-dependent formaldehyde dehydrogenase</fullName>
    </recommendedName>
</protein>
<organism evidence="1 2">
    <name type="scientific">Agrococcus versicolor</name>
    <dbReference type="NCBI Taxonomy" id="501482"/>
    <lineage>
        <taxon>Bacteria</taxon>
        <taxon>Bacillati</taxon>
        <taxon>Actinomycetota</taxon>
        <taxon>Actinomycetes</taxon>
        <taxon>Micrococcales</taxon>
        <taxon>Microbacteriaceae</taxon>
        <taxon>Agrococcus</taxon>
    </lineage>
</organism>